<dbReference type="Proteomes" id="UP000199208">
    <property type="component" value="Unassembled WGS sequence"/>
</dbReference>
<keyword evidence="7 9" id="KW-1133">Transmembrane helix</keyword>
<dbReference type="HAMAP" id="MF_00024">
    <property type="entry name" value="CobD_CbiB"/>
    <property type="match status" value="1"/>
</dbReference>
<dbReference type="NCBIfam" id="TIGR00380">
    <property type="entry name" value="cobal_cbiB"/>
    <property type="match status" value="1"/>
</dbReference>
<dbReference type="PANTHER" id="PTHR34308:SF1">
    <property type="entry name" value="COBALAMIN BIOSYNTHESIS PROTEIN CBIB"/>
    <property type="match status" value="1"/>
</dbReference>
<sequence>MLAYWIGYVLDLAVGDPVSVPHPIRYIGRLVRFWEDKLIKEGGSPGGLKLRGVVLVLLTVLPVYLFYLALVWGAFMLHPWAGLVVQALVFFQMMATRSLCDEGMKLYHALGPDPISSGAQDGPATPETDTDEALAPARKQLSMLVSRDTSKLSREAIIKGGVETVSENLADGILAPLFFTALGGVPLGMAYKAVNTLDSMVGYKNEKYLHFGWAAAKLDDLATWLPARLSGLLVIFTALILRLDYKRAARIMLRDRQNHESPNSPYPEAAVAGALGIQLGGRATYFGVTYEKKTMGDPVSPPLSAHLKTTVTLVYGASLLAFLAWQGLFWLVQK</sequence>
<dbReference type="RefSeq" id="WP_092593262.1">
    <property type="nucleotide sequence ID" value="NZ_FMWL01000027.1"/>
</dbReference>
<evidence type="ECO:0000256" key="7">
    <source>
        <dbReference type="ARBA" id="ARBA00022989"/>
    </source>
</evidence>
<comment type="similarity">
    <text evidence="3 9">Belongs to the CobD/CbiB family.</text>
</comment>
<comment type="subcellular location">
    <subcellularLocation>
        <location evidence="1 9">Cell membrane</location>
        <topology evidence="1 9">Multi-pass membrane protein</topology>
    </subcellularLocation>
</comment>
<feature type="transmembrane region" description="Helical" evidence="9">
    <location>
        <begin position="313"/>
        <end position="332"/>
    </location>
</feature>
<evidence type="ECO:0000256" key="4">
    <source>
        <dbReference type="ARBA" id="ARBA00022475"/>
    </source>
</evidence>
<keyword evidence="6 9" id="KW-0812">Transmembrane</keyword>
<dbReference type="OrthoDB" id="9811967at2"/>
<protein>
    <recommendedName>
        <fullName evidence="9">Cobalamin biosynthesis protein CobD</fullName>
    </recommendedName>
</protein>
<keyword evidence="8 9" id="KW-0472">Membrane</keyword>
<evidence type="ECO:0000256" key="8">
    <source>
        <dbReference type="ARBA" id="ARBA00023136"/>
    </source>
</evidence>
<comment type="function">
    <text evidence="9">Converts cobyric acid to cobinamide by the addition of aminopropanol on the F carboxylic group.</text>
</comment>
<keyword evidence="4 9" id="KW-1003">Cell membrane</keyword>
<evidence type="ECO:0000256" key="2">
    <source>
        <dbReference type="ARBA" id="ARBA00004953"/>
    </source>
</evidence>
<evidence type="ECO:0000313" key="11">
    <source>
        <dbReference type="Proteomes" id="UP000199208"/>
    </source>
</evidence>
<comment type="pathway">
    <text evidence="2 9">Cofactor biosynthesis; adenosylcobalamin biosynthesis.</text>
</comment>
<gene>
    <name evidence="9" type="primary">cobD</name>
    <name evidence="10" type="ORF">SAMN03080599_03197</name>
</gene>
<dbReference type="AlphaFoldDB" id="A0A1G5S8M0"/>
<dbReference type="STRING" id="1120920.SAMN03080599_03197"/>
<feature type="transmembrane region" description="Helical" evidence="9">
    <location>
        <begin position="173"/>
        <end position="191"/>
    </location>
</feature>
<evidence type="ECO:0000256" key="9">
    <source>
        <dbReference type="HAMAP-Rule" id="MF_00024"/>
    </source>
</evidence>
<dbReference type="PANTHER" id="PTHR34308">
    <property type="entry name" value="COBALAMIN BIOSYNTHESIS PROTEIN CBIB"/>
    <property type="match status" value="1"/>
</dbReference>
<organism evidence="10 11">
    <name type="scientific">Acidaminobacter hydrogenoformans DSM 2784</name>
    <dbReference type="NCBI Taxonomy" id="1120920"/>
    <lineage>
        <taxon>Bacteria</taxon>
        <taxon>Bacillati</taxon>
        <taxon>Bacillota</taxon>
        <taxon>Clostridia</taxon>
        <taxon>Peptostreptococcales</taxon>
        <taxon>Acidaminobacteraceae</taxon>
        <taxon>Acidaminobacter</taxon>
    </lineage>
</organism>
<evidence type="ECO:0000256" key="1">
    <source>
        <dbReference type="ARBA" id="ARBA00004651"/>
    </source>
</evidence>
<dbReference type="GO" id="GO:0005886">
    <property type="term" value="C:plasma membrane"/>
    <property type="evidence" value="ECO:0007669"/>
    <property type="project" value="UniProtKB-SubCell"/>
</dbReference>
<name>A0A1G5S8M0_9FIRM</name>
<dbReference type="GO" id="GO:0009236">
    <property type="term" value="P:cobalamin biosynthetic process"/>
    <property type="evidence" value="ECO:0007669"/>
    <property type="project" value="UniProtKB-UniRule"/>
</dbReference>
<reference evidence="10 11" key="1">
    <citation type="submission" date="2016-10" db="EMBL/GenBank/DDBJ databases">
        <authorList>
            <person name="de Groot N.N."/>
        </authorList>
    </citation>
    <scope>NUCLEOTIDE SEQUENCE [LARGE SCALE GENOMIC DNA]</scope>
    <source>
        <strain evidence="10 11">DSM 2784</strain>
    </source>
</reference>
<evidence type="ECO:0000256" key="3">
    <source>
        <dbReference type="ARBA" id="ARBA00006263"/>
    </source>
</evidence>
<accession>A0A1G5S8M0</accession>
<evidence type="ECO:0000313" key="10">
    <source>
        <dbReference type="EMBL" id="SCZ81949.1"/>
    </source>
</evidence>
<proteinExistence type="inferred from homology"/>
<dbReference type="GO" id="GO:0015420">
    <property type="term" value="F:ABC-type vitamin B12 transporter activity"/>
    <property type="evidence" value="ECO:0007669"/>
    <property type="project" value="UniProtKB-UniRule"/>
</dbReference>
<dbReference type="InterPro" id="IPR004485">
    <property type="entry name" value="Cobalamin_biosynth_CobD/CbiB"/>
</dbReference>
<evidence type="ECO:0000256" key="6">
    <source>
        <dbReference type="ARBA" id="ARBA00022692"/>
    </source>
</evidence>
<comment type="caution">
    <text evidence="9">Lacks conserved residue(s) required for the propagation of feature annotation.</text>
</comment>
<feature type="transmembrane region" description="Helical" evidence="9">
    <location>
        <begin position="53"/>
        <end position="74"/>
    </location>
</feature>
<evidence type="ECO:0000256" key="5">
    <source>
        <dbReference type="ARBA" id="ARBA00022573"/>
    </source>
</evidence>
<feature type="transmembrane region" description="Helical" evidence="9">
    <location>
        <begin position="227"/>
        <end position="245"/>
    </location>
</feature>
<dbReference type="GO" id="GO:0048472">
    <property type="term" value="F:threonine-phosphate decarboxylase activity"/>
    <property type="evidence" value="ECO:0007669"/>
    <property type="project" value="InterPro"/>
</dbReference>
<dbReference type="EMBL" id="FMWL01000027">
    <property type="protein sequence ID" value="SCZ81949.1"/>
    <property type="molecule type" value="Genomic_DNA"/>
</dbReference>
<keyword evidence="11" id="KW-1185">Reference proteome</keyword>
<dbReference type="Pfam" id="PF03186">
    <property type="entry name" value="CobD_Cbib"/>
    <property type="match status" value="1"/>
</dbReference>
<dbReference type="UniPathway" id="UPA00148"/>
<keyword evidence="5 9" id="KW-0169">Cobalamin biosynthesis</keyword>